<evidence type="ECO:0000313" key="3">
    <source>
        <dbReference type="Proteomes" id="UP001498771"/>
    </source>
</evidence>
<dbReference type="Pfam" id="PF00701">
    <property type="entry name" value="DHDPS"/>
    <property type="match status" value="1"/>
</dbReference>
<name>A0ABR1EXP0_9ASCO</name>
<dbReference type="RefSeq" id="XP_064765408.1">
    <property type="nucleotide sequence ID" value="XM_064913846.1"/>
</dbReference>
<comment type="caution">
    <text evidence="2">The sequence shown here is derived from an EMBL/GenBank/DDBJ whole genome shotgun (WGS) entry which is preliminary data.</text>
</comment>
<evidence type="ECO:0000256" key="1">
    <source>
        <dbReference type="ARBA" id="ARBA00023239"/>
    </source>
</evidence>
<reference evidence="2 3" key="1">
    <citation type="submission" date="2024-03" db="EMBL/GenBank/DDBJ databases">
        <title>Genome-scale model development and genomic sequencing of the oleaginous clade Lipomyces.</title>
        <authorList>
            <consortium name="Lawrence Berkeley National Laboratory"/>
            <person name="Czajka J.J."/>
            <person name="Han Y."/>
            <person name="Kim J."/>
            <person name="Mondo S.J."/>
            <person name="Hofstad B.A."/>
            <person name="Robles A."/>
            <person name="Haridas S."/>
            <person name="Riley R."/>
            <person name="LaButti K."/>
            <person name="Pangilinan J."/>
            <person name="Andreopoulos W."/>
            <person name="Lipzen A."/>
            <person name="Yan J."/>
            <person name="Wang M."/>
            <person name="Ng V."/>
            <person name="Grigoriev I.V."/>
            <person name="Spatafora J.W."/>
            <person name="Magnuson J.K."/>
            <person name="Baker S.E."/>
            <person name="Pomraning K.R."/>
        </authorList>
    </citation>
    <scope>NUCLEOTIDE SEQUENCE [LARGE SCALE GENOMIC DNA]</scope>
    <source>
        <strain evidence="2 3">Phaff 52-87</strain>
    </source>
</reference>
<dbReference type="EMBL" id="JBBJBU010000019">
    <property type="protein sequence ID" value="KAK7202375.1"/>
    <property type="molecule type" value="Genomic_DNA"/>
</dbReference>
<dbReference type="PANTHER" id="PTHR12128:SF66">
    <property type="entry name" value="4-HYDROXY-2-OXOGLUTARATE ALDOLASE, MITOCHONDRIAL"/>
    <property type="match status" value="1"/>
</dbReference>
<accession>A0ABR1EXP0</accession>
<evidence type="ECO:0000313" key="2">
    <source>
        <dbReference type="EMBL" id="KAK7202375.1"/>
    </source>
</evidence>
<dbReference type="GeneID" id="90039358"/>
<dbReference type="SUPFAM" id="SSF51569">
    <property type="entry name" value="Aldolase"/>
    <property type="match status" value="1"/>
</dbReference>
<dbReference type="Gene3D" id="3.20.20.70">
    <property type="entry name" value="Aldolase class I"/>
    <property type="match status" value="1"/>
</dbReference>
<dbReference type="InterPro" id="IPR002220">
    <property type="entry name" value="DapA-like"/>
</dbReference>
<dbReference type="SMART" id="SM01130">
    <property type="entry name" value="DHDPS"/>
    <property type="match status" value="1"/>
</dbReference>
<dbReference type="PANTHER" id="PTHR12128">
    <property type="entry name" value="DIHYDRODIPICOLINATE SYNTHASE"/>
    <property type="match status" value="1"/>
</dbReference>
<keyword evidence="1" id="KW-0456">Lyase</keyword>
<proteinExistence type="predicted"/>
<dbReference type="Proteomes" id="UP001498771">
    <property type="component" value="Unassembled WGS sequence"/>
</dbReference>
<keyword evidence="3" id="KW-1185">Reference proteome</keyword>
<dbReference type="PRINTS" id="PR00146">
    <property type="entry name" value="DHPICSNTHASE"/>
</dbReference>
<gene>
    <name evidence="2" type="ORF">BZA70DRAFT_286219</name>
</gene>
<dbReference type="InterPro" id="IPR013785">
    <property type="entry name" value="Aldolase_TIM"/>
</dbReference>
<organism evidence="2 3">
    <name type="scientific">Myxozyma melibiosi</name>
    <dbReference type="NCBI Taxonomy" id="54550"/>
    <lineage>
        <taxon>Eukaryota</taxon>
        <taxon>Fungi</taxon>
        <taxon>Dikarya</taxon>
        <taxon>Ascomycota</taxon>
        <taxon>Saccharomycotina</taxon>
        <taxon>Lipomycetes</taxon>
        <taxon>Lipomycetales</taxon>
        <taxon>Lipomycetaceae</taxon>
        <taxon>Myxozyma</taxon>
    </lineage>
</organism>
<dbReference type="CDD" id="cd00408">
    <property type="entry name" value="DHDPS-like"/>
    <property type="match status" value="1"/>
</dbReference>
<protein>
    <submittedName>
        <fullName evidence="2">Dihydrodipicolinate synthase</fullName>
    </submittedName>
</protein>
<sequence>MTGRTFSSGVYCPLVTPFKEGSYDVDFEAYKAQVLRLAAAGMGLVLHGTNGEAAHLSNEERVEMVAVGRKTLDSAGFTQVPILVGTGTGSARETVALTTKAAAAGADAAIVIHPGYYAFAMGSNKAALKAFFTECFDKSPIPVMIYNFPGAAAGIDLDSDTIIELSEHPNCFGVKLTCAGIGKGHRVVAHTSTSEYKARHPAKQEFLVLPGFSDYLFPALTTGQHGCITGTGNVFPKLIVALFNAAQDYIAAPTPEKFVKVTSLQTIVSEADWVIVKAGISGTKYALNKYVKPGLGGVTRSPLPPVSDSVIALCDEGLKKAFEVENSL</sequence>